<gene>
    <name evidence="4" type="ORF">OESDEN_03451</name>
</gene>
<comment type="cofactor">
    <cofactor evidence="1">
        <name>Mg(2+)</name>
        <dbReference type="ChEBI" id="CHEBI:18420"/>
    </cofactor>
</comment>
<sequence>MYEIYRNELEEANVGDDEILPTVLMNIKNRREFSKDTSSTHPGTLNVPVFEDQIAVVYVCKNGIMPKHEELDEGLRIKSRGDKTIAAHYSYNIDALCYPLYFPRDLRTVGDVVHSSFMAAAKAAGYIKDSAEWEECMRQACLTEMPSAILRLFAHILLYCRPTNPQEKCGLEELSGMLTGEDCANDNFYTSVTEGSNETLEIERELSELNSCQRKAVERILEAANGEKGVGGRCFFIYGKAGCGKTFTFNKLIRILRAQGKSVTAVASTGIAATLLDGGRTAHSAFSIPVKKEVDVIVWDEISMQIKYATECVEHMLRDVSEARYAKFPFAGIIIVLGGDWCQFLPVVLGGEPDGCSIALPKEICLQNERDLNNIVLDRLPGEDIHLIGTDTPANVSDGLEGMPCDSEEYLHTLTPSGMPQYDIRVKKGAIVMLLRNIDITSQLCNGTRLEVLAVMCESRLPHCRNLITDRTVFITRFPLDYADKRSGVAFRRLQFPIRLAFCMTINKSQGQTFEKGHIESRNSRYTKLE</sequence>
<keyword evidence="1" id="KW-0234">DNA repair</keyword>
<keyword evidence="1" id="KW-0378">Hydrolase</keyword>
<evidence type="ECO:0000313" key="5">
    <source>
        <dbReference type="Proteomes" id="UP000053660"/>
    </source>
</evidence>
<feature type="domain" description="DNA helicase Pif1-like 2B" evidence="3">
    <location>
        <begin position="409"/>
        <end position="453"/>
    </location>
</feature>
<dbReference type="EC" id="5.6.2.3" evidence="1"/>
<dbReference type="GO" id="GO:0005524">
    <property type="term" value="F:ATP binding"/>
    <property type="evidence" value="ECO:0007669"/>
    <property type="project" value="UniProtKB-KW"/>
</dbReference>
<keyword evidence="5" id="KW-1185">Reference proteome</keyword>
<dbReference type="SUPFAM" id="SSF52540">
    <property type="entry name" value="P-loop containing nucleoside triphosphate hydrolases"/>
    <property type="match status" value="2"/>
</dbReference>
<dbReference type="EMBL" id="KN549630">
    <property type="protein sequence ID" value="KHJ96585.1"/>
    <property type="molecule type" value="Genomic_DNA"/>
</dbReference>
<accession>A0A0B1TMH3</accession>
<reference evidence="4 5" key="1">
    <citation type="submission" date="2014-03" db="EMBL/GenBank/DDBJ databases">
        <title>Draft genome of the hookworm Oesophagostomum dentatum.</title>
        <authorList>
            <person name="Mitreva M."/>
        </authorList>
    </citation>
    <scope>NUCLEOTIDE SEQUENCE [LARGE SCALE GENOMIC DNA]</scope>
    <source>
        <strain evidence="4 5">OD-Hann</strain>
    </source>
</reference>
<evidence type="ECO:0000259" key="3">
    <source>
        <dbReference type="Pfam" id="PF21530"/>
    </source>
</evidence>
<proteinExistence type="inferred from homology"/>
<dbReference type="GO" id="GO:0000723">
    <property type="term" value="P:telomere maintenance"/>
    <property type="evidence" value="ECO:0007669"/>
    <property type="project" value="InterPro"/>
</dbReference>
<comment type="similarity">
    <text evidence="1">Belongs to the helicase family.</text>
</comment>
<dbReference type="InterPro" id="IPR049163">
    <property type="entry name" value="Pif1-like_2B_dom"/>
</dbReference>
<feature type="domain" description="DNA helicase Pif1-like DEAD-box helicase" evidence="2">
    <location>
        <begin position="209"/>
        <end position="292"/>
    </location>
</feature>
<dbReference type="GO" id="GO:0043139">
    <property type="term" value="F:5'-3' DNA helicase activity"/>
    <property type="evidence" value="ECO:0007669"/>
    <property type="project" value="UniProtKB-EC"/>
</dbReference>
<protein>
    <recommendedName>
        <fullName evidence="1">ATP-dependent DNA helicase</fullName>
        <ecNumber evidence="1">5.6.2.3</ecNumber>
    </recommendedName>
</protein>
<dbReference type="PANTHER" id="PTHR10492">
    <property type="match status" value="1"/>
</dbReference>
<evidence type="ECO:0000313" key="4">
    <source>
        <dbReference type="EMBL" id="KHJ96585.1"/>
    </source>
</evidence>
<keyword evidence="1" id="KW-0233">DNA recombination</keyword>
<dbReference type="OrthoDB" id="10056572at2759"/>
<name>A0A0B1TMH3_OESDE</name>
<evidence type="ECO:0000259" key="2">
    <source>
        <dbReference type="Pfam" id="PF05970"/>
    </source>
</evidence>
<keyword evidence="1" id="KW-0227">DNA damage</keyword>
<dbReference type="InterPro" id="IPR027417">
    <property type="entry name" value="P-loop_NTPase"/>
</dbReference>
<dbReference type="Proteomes" id="UP000053660">
    <property type="component" value="Unassembled WGS sequence"/>
</dbReference>
<keyword evidence="1" id="KW-0067">ATP-binding</keyword>
<dbReference type="GO" id="GO:0006310">
    <property type="term" value="P:DNA recombination"/>
    <property type="evidence" value="ECO:0007669"/>
    <property type="project" value="UniProtKB-KW"/>
</dbReference>
<dbReference type="Gene3D" id="3.40.50.300">
    <property type="entry name" value="P-loop containing nucleotide triphosphate hydrolases"/>
    <property type="match status" value="1"/>
</dbReference>
<dbReference type="AlphaFoldDB" id="A0A0B1TMH3"/>
<dbReference type="Pfam" id="PF05970">
    <property type="entry name" value="PIF1"/>
    <property type="match status" value="2"/>
</dbReference>
<dbReference type="GO" id="GO:0016887">
    <property type="term" value="F:ATP hydrolysis activity"/>
    <property type="evidence" value="ECO:0007669"/>
    <property type="project" value="RHEA"/>
</dbReference>
<organism evidence="4 5">
    <name type="scientific">Oesophagostomum dentatum</name>
    <name type="common">Nodular worm</name>
    <dbReference type="NCBI Taxonomy" id="61180"/>
    <lineage>
        <taxon>Eukaryota</taxon>
        <taxon>Metazoa</taxon>
        <taxon>Ecdysozoa</taxon>
        <taxon>Nematoda</taxon>
        <taxon>Chromadorea</taxon>
        <taxon>Rhabditida</taxon>
        <taxon>Rhabditina</taxon>
        <taxon>Rhabditomorpha</taxon>
        <taxon>Strongyloidea</taxon>
        <taxon>Strongylidae</taxon>
        <taxon>Oesophagostomum</taxon>
    </lineage>
</organism>
<dbReference type="PANTHER" id="PTHR10492:SF57">
    <property type="entry name" value="ATP-DEPENDENT DNA HELICASE"/>
    <property type="match status" value="1"/>
</dbReference>
<keyword evidence="1" id="KW-0347">Helicase</keyword>
<dbReference type="Pfam" id="PF21530">
    <property type="entry name" value="Pif1_2B_dom"/>
    <property type="match status" value="1"/>
</dbReference>
<dbReference type="InterPro" id="IPR010285">
    <property type="entry name" value="DNA_helicase_pif1-like_DEAD"/>
</dbReference>
<keyword evidence="1" id="KW-0547">Nucleotide-binding</keyword>
<dbReference type="GO" id="GO:0006281">
    <property type="term" value="P:DNA repair"/>
    <property type="evidence" value="ECO:0007669"/>
    <property type="project" value="UniProtKB-KW"/>
</dbReference>
<feature type="domain" description="DNA helicase Pif1-like DEAD-box helicase" evidence="2">
    <location>
        <begin position="293"/>
        <end position="351"/>
    </location>
</feature>
<evidence type="ECO:0000256" key="1">
    <source>
        <dbReference type="RuleBase" id="RU363044"/>
    </source>
</evidence>
<comment type="catalytic activity">
    <reaction evidence="1">
        <text>ATP + H2O = ADP + phosphate + H(+)</text>
        <dbReference type="Rhea" id="RHEA:13065"/>
        <dbReference type="ChEBI" id="CHEBI:15377"/>
        <dbReference type="ChEBI" id="CHEBI:15378"/>
        <dbReference type="ChEBI" id="CHEBI:30616"/>
        <dbReference type="ChEBI" id="CHEBI:43474"/>
        <dbReference type="ChEBI" id="CHEBI:456216"/>
        <dbReference type="EC" id="5.6.2.3"/>
    </reaction>
</comment>